<dbReference type="InterPro" id="IPR049349">
    <property type="entry name" value="DUF2264_N"/>
</dbReference>
<proteinExistence type="predicted"/>
<dbReference type="Proteomes" id="UP000186002">
    <property type="component" value="Unassembled WGS sequence"/>
</dbReference>
<name>A0A1M7L817_9HYPH</name>
<reference evidence="3 4" key="1">
    <citation type="submission" date="2016-11" db="EMBL/GenBank/DDBJ databases">
        <authorList>
            <person name="Jaros S."/>
            <person name="Januszkiewicz K."/>
            <person name="Wedrychowicz H."/>
        </authorList>
    </citation>
    <scope>NUCLEOTIDE SEQUENCE [LARGE SCALE GENOMIC DNA]</scope>
    <source>
        <strain evidence="3 4">DSM 22153</strain>
    </source>
</reference>
<feature type="domain" description="DUF2264" evidence="2">
    <location>
        <begin position="392"/>
        <end position="575"/>
    </location>
</feature>
<dbReference type="PIRSF" id="PIRSF014753">
    <property type="entry name" value="UCP014753"/>
    <property type="match status" value="1"/>
</dbReference>
<feature type="domain" description="DUF2264" evidence="1">
    <location>
        <begin position="14"/>
        <end position="358"/>
    </location>
</feature>
<accession>A0A1M7L817</accession>
<dbReference type="PANTHER" id="PTHR35339:SF4">
    <property type="entry name" value="LINALOOL DEHYDRATASE_ISOMERASE DOMAIN-CONTAINING PROTEIN"/>
    <property type="match status" value="1"/>
</dbReference>
<dbReference type="PANTHER" id="PTHR35339">
    <property type="entry name" value="LINALOOL DEHYDRATASE_ISOMERASE DOMAIN-CONTAINING PROTEIN"/>
    <property type="match status" value="1"/>
</dbReference>
<sequence length="595" mass="66164">MAYYEKFQTNPLSSRADFQQCVCDLFEPLVASLEAQGAALDLHEGGAHYDMRSSALEGIARPLWGIVPLTRGGGQFDHWPLIRKVIAEGTDPAHPRFWGDPGDIDQRSVEMAAFGLMLLLVPEEGWVPFSSTEKDNLARWLSRIQFQRMPNNNWLFFTVLVQEALKSVGRGELVEASREEECLQRLAGWYREGGWYGDGEGQGVDHYGGFAMHFYGLLYALYAEAPDTALAALFRERADLFAGPFSHWFADTGETLAVGRSLSYRFATSAFWGALAVSGQTPLSVGTIKGLWARQIRVWRDKPIFSGEGILSRGYDYPNLVICEEYNSPTSPYWAMKAFLPLALAEDHPFWSCAEEPLALSSGSVEMPGGPMIAQRVEGHAIVHYAAPVHRKVQADKYNKFAYSSRFGMEVNALQYAEMGKFGDNILALSFDDGANWQMRLENEAAEIRDGKLFASWRSGHQRVETEIEVTGEGTFTRTHRFTLDRPALLVETGFAVDRWYKDHMVLSPDASELGERSLTGAEVSVRGQNGVSVIRSLDGYEKRPCLSLRTHMNVVSPRTAIPYLLAALPVGTHTLVHGFVVSPAPDAGEGPEFR</sequence>
<organism evidence="3 4">
    <name type="scientific">Roseibium suaedae</name>
    <dbReference type="NCBI Taxonomy" id="735517"/>
    <lineage>
        <taxon>Bacteria</taxon>
        <taxon>Pseudomonadati</taxon>
        <taxon>Pseudomonadota</taxon>
        <taxon>Alphaproteobacteria</taxon>
        <taxon>Hyphomicrobiales</taxon>
        <taxon>Stappiaceae</taxon>
        <taxon>Roseibium</taxon>
    </lineage>
</organism>
<dbReference type="STRING" id="735517.SAMN05444272_3108"/>
<dbReference type="Pfam" id="PF20938">
    <property type="entry name" value="DUF2264_C"/>
    <property type="match status" value="1"/>
</dbReference>
<evidence type="ECO:0000313" key="3">
    <source>
        <dbReference type="EMBL" id="SHM74055.1"/>
    </source>
</evidence>
<evidence type="ECO:0000259" key="2">
    <source>
        <dbReference type="Pfam" id="PF20938"/>
    </source>
</evidence>
<gene>
    <name evidence="3" type="ORF">SAMN05444272_3108</name>
</gene>
<evidence type="ECO:0008006" key="5">
    <source>
        <dbReference type="Google" id="ProtNLM"/>
    </source>
</evidence>
<protein>
    <recommendedName>
        <fullName evidence="5">DUF2264 domain-containing protein</fullName>
    </recommendedName>
</protein>
<dbReference type="EMBL" id="FRBW01000003">
    <property type="protein sequence ID" value="SHM74055.1"/>
    <property type="molecule type" value="Genomic_DNA"/>
</dbReference>
<dbReference type="InterPro" id="IPR016624">
    <property type="entry name" value="UCP014753"/>
</dbReference>
<dbReference type="InterPro" id="IPR049237">
    <property type="entry name" value="DUF2264_C"/>
</dbReference>
<dbReference type="AlphaFoldDB" id="A0A1M7L817"/>
<evidence type="ECO:0000313" key="4">
    <source>
        <dbReference type="Proteomes" id="UP000186002"/>
    </source>
</evidence>
<dbReference type="Pfam" id="PF10022">
    <property type="entry name" value="DUF2264"/>
    <property type="match status" value="1"/>
</dbReference>
<dbReference type="RefSeq" id="WP_073014222.1">
    <property type="nucleotide sequence ID" value="NZ_FRBW01000003.1"/>
</dbReference>
<evidence type="ECO:0000259" key="1">
    <source>
        <dbReference type="Pfam" id="PF10022"/>
    </source>
</evidence>
<keyword evidence="4" id="KW-1185">Reference proteome</keyword>